<proteinExistence type="predicted"/>
<sequence>MKHPVFYTIFSFSISVCKIIIQKINFTLLLYIFILKKHY</sequence>
<keyword evidence="1" id="KW-0812">Transmembrane</keyword>
<evidence type="ECO:0000313" key="2">
    <source>
        <dbReference type="EMBL" id="EEU98836.1"/>
    </source>
</evidence>
<keyword evidence="1" id="KW-1133">Transmembrane helix</keyword>
<organism evidence="2 3">
    <name type="scientific">Roseburia intestinalis L1-82</name>
    <dbReference type="NCBI Taxonomy" id="536231"/>
    <lineage>
        <taxon>Bacteria</taxon>
        <taxon>Bacillati</taxon>
        <taxon>Bacillota</taxon>
        <taxon>Clostridia</taxon>
        <taxon>Lachnospirales</taxon>
        <taxon>Lachnospiraceae</taxon>
        <taxon>Roseburia</taxon>
    </lineage>
</organism>
<dbReference type="HOGENOM" id="CLU_3316329_0_0_9"/>
<dbReference type="EMBL" id="ABYJ02000271">
    <property type="protein sequence ID" value="EEU98836.1"/>
    <property type="molecule type" value="Genomic_DNA"/>
</dbReference>
<dbReference type="Proteomes" id="UP000004828">
    <property type="component" value="Unassembled WGS sequence"/>
</dbReference>
<name>C7GH71_9FIRM</name>
<comment type="caution">
    <text evidence="2">The sequence shown here is derived from an EMBL/GenBank/DDBJ whole genome shotgun (WGS) entry which is preliminary data.</text>
</comment>
<reference evidence="2 3" key="1">
    <citation type="submission" date="2009-08" db="EMBL/GenBank/DDBJ databases">
        <authorList>
            <person name="Weinstock G."/>
            <person name="Sodergren E."/>
            <person name="Clifton S."/>
            <person name="Fulton L."/>
            <person name="Fulton B."/>
            <person name="Courtney L."/>
            <person name="Fronick C."/>
            <person name="Harrison M."/>
            <person name="Strong C."/>
            <person name="Farmer C."/>
            <person name="Delahaunty K."/>
            <person name="Markovic C."/>
            <person name="Hall O."/>
            <person name="Minx P."/>
            <person name="Tomlinson C."/>
            <person name="Mitreva M."/>
            <person name="Nelson J."/>
            <person name="Hou S."/>
            <person name="Wollam A."/>
            <person name="Pepin K.H."/>
            <person name="Johnson M."/>
            <person name="Bhonagiri V."/>
            <person name="Nash W.E."/>
            <person name="Warren W."/>
            <person name="Chinwalla A."/>
            <person name="Mardis E.R."/>
            <person name="Wilson R.K."/>
        </authorList>
    </citation>
    <scope>NUCLEOTIDE SEQUENCE [LARGE SCALE GENOMIC DNA]</scope>
    <source>
        <strain evidence="2 3">L1-82</strain>
    </source>
</reference>
<keyword evidence="1" id="KW-0472">Membrane</keyword>
<evidence type="ECO:0000313" key="3">
    <source>
        <dbReference type="Proteomes" id="UP000004828"/>
    </source>
</evidence>
<protein>
    <submittedName>
        <fullName evidence="2">Uncharacterized protein</fullName>
    </submittedName>
</protein>
<dbReference type="AlphaFoldDB" id="C7GH71"/>
<evidence type="ECO:0000256" key="1">
    <source>
        <dbReference type="SAM" id="Phobius"/>
    </source>
</evidence>
<gene>
    <name evidence="2" type="ORF">ROSINTL182_09292</name>
</gene>
<accession>C7GH71</accession>
<feature type="transmembrane region" description="Helical" evidence="1">
    <location>
        <begin position="6"/>
        <end position="34"/>
    </location>
</feature>